<evidence type="ECO:0000259" key="1">
    <source>
        <dbReference type="Pfam" id="PF00535"/>
    </source>
</evidence>
<protein>
    <submittedName>
        <fullName evidence="2">Glycosyltransferase</fullName>
        <ecNumber evidence="2">2.4.-.-</ecNumber>
    </submittedName>
</protein>
<dbReference type="Gene3D" id="3.40.50.2000">
    <property type="entry name" value="Glycogen Phosphorylase B"/>
    <property type="match status" value="2"/>
</dbReference>
<dbReference type="GO" id="GO:0016757">
    <property type="term" value="F:glycosyltransferase activity"/>
    <property type="evidence" value="ECO:0007669"/>
    <property type="project" value="UniProtKB-KW"/>
</dbReference>
<dbReference type="PANTHER" id="PTHR12526:SF635">
    <property type="entry name" value="GLYCOSYL TRANSFERASE GROUP 1"/>
    <property type="match status" value="1"/>
</dbReference>
<dbReference type="InterPro" id="IPR029044">
    <property type="entry name" value="Nucleotide-diphossugar_trans"/>
</dbReference>
<keyword evidence="2" id="KW-0808">Transferase</keyword>
<dbReference type="EMBL" id="JAVAMQ010000008">
    <property type="protein sequence ID" value="MDP5307544.1"/>
    <property type="molecule type" value="Genomic_DNA"/>
</dbReference>
<evidence type="ECO:0000313" key="3">
    <source>
        <dbReference type="Proteomes" id="UP001224997"/>
    </source>
</evidence>
<dbReference type="Pfam" id="PF00535">
    <property type="entry name" value="Glycos_transf_2"/>
    <property type="match status" value="1"/>
</dbReference>
<keyword evidence="2" id="KW-0328">Glycosyltransferase</keyword>
<dbReference type="SUPFAM" id="SSF53448">
    <property type="entry name" value="Nucleotide-diphospho-sugar transferases"/>
    <property type="match status" value="1"/>
</dbReference>
<dbReference type="SUPFAM" id="SSF53756">
    <property type="entry name" value="UDP-Glycosyltransferase/glycogen phosphorylase"/>
    <property type="match status" value="1"/>
</dbReference>
<comment type="caution">
    <text evidence="2">The sequence shown here is derived from an EMBL/GenBank/DDBJ whole genome shotgun (WGS) entry which is preliminary data.</text>
</comment>
<dbReference type="Gene3D" id="3.90.550.10">
    <property type="entry name" value="Spore Coat Polysaccharide Biosynthesis Protein SpsA, Chain A"/>
    <property type="match status" value="1"/>
</dbReference>
<dbReference type="InterPro" id="IPR001173">
    <property type="entry name" value="Glyco_trans_2-like"/>
</dbReference>
<dbReference type="Pfam" id="PF13692">
    <property type="entry name" value="Glyco_trans_1_4"/>
    <property type="match status" value="1"/>
</dbReference>
<sequence>MTGPRRWTGLFHRYPDLTGGRLAEGGLRLAGKAPVGTAEAPLVSVITVSFNAAATIEQTLLSVQAQTHGAVEHVVVDAASTDGTADILRRHADRLAYFVSEPDAGLYDAMNKGLALASGSLILVLNADDWYAEDCIAALVAAQAASGADFVSGLANYVDGDGRITHVQPAFPYDAGIYFRMPLRHETMLIPAWLYDREGPYDTRYTINADRALTTRLYEGGYRHHQIARPLMYFRNTGVSSTQKDALEQERARMLARYFPGLTPDELATLSRLDRLTPDVLSRIARRYGRPGFSRAAAALAADRRARGDRAWQSATPGMFGDADPAPDAVCEPSLNIATLITSDHGGAGIGSLRRVEALRRAGHNAEIYCLFRKTDLPYVDRLAPGIEGGRRASPRALHDAWREAAVLTRDEEPALSARELFSKTGTVVDFRSNRPVFEAADIVHMHWVSGVLDYANADQLADRPVVWTLADMNAFTGGCHYSEGCEGYRRDCRDCPLLGGGSDLAHRGWLAKRDAYARIPDLHVVCPSQWMADRVRESSLLGDRPVHVIPNALPVHRFTPVNRLVARRRLGLPLRARLVAFGADNLGNRRKGGDILRDAIGRLTAMGRAEGVEGLFFGANTLDLGIRAHSMGHVTDEERMSLIYAAADVFAFPSREDNAPLTVVEAMLSGTPVVGFPVGNVPDLVSHRDTGYIAAYEDAEDFARGLAWALEAPDQVPALERRLRGHAHARRHNDPATAAARHVALYRSILAQGAAGS</sequence>
<feature type="domain" description="Glycosyltransferase 2-like" evidence="1">
    <location>
        <begin position="44"/>
        <end position="171"/>
    </location>
</feature>
<reference evidence="2 3" key="1">
    <citation type="submission" date="2023-08" db="EMBL/GenBank/DDBJ databases">
        <authorList>
            <person name="Park J.-S."/>
        </authorList>
    </citation>
    <scope>NUCLEOTIDE SEQUENCE [LARGE SCALE GENOMIC DNA]</scope>
    <source>
        <strain evidence="2 3">2205BS29-5</strain>
    </source>
</reference>
<accession>A0ABT9JCP5</accession>
<dbReference type="RefSeq" id="WP_305963395.1">
    <property type="nucleotide sequence ID" value="NZ_JAVAMQ010000008.1"/>
</dbReference>
<gene>
    <name evidence="2" type="ORF">Q5Y72_10615</name>
</gene>
<evidence type="ECO:0000313" key="2">
    <source>
        <dbReference type="EMBL" id="MDP5307544.1"/>
    </source>
</evidence>
<name>A0ABT9JCP5_9RHOB</name>
<dbReference type="PANTHER" id="PTHR12526">
    <property type="entry name" value="GLYCOSYLTRANSFERASE"/>
    <property type="match status" value="1"/>
</dbReference>
<dbReference type="EC" id="2.4.-.-" evidence="2"/>
<dbReference type="CDD" id="cd06433">
    <property type="entry name" value="GT_2_WfgS_like"/>
    <property type="match status" value="1"/>
</dbReference>
<keyword evidence="3" id="KW-1185">Reference proteome</keyword>
<proteinExistence type="predicted"/>
<organism evidence="2 3">
    <name type="scientific">Paracoccus spongiarum</name>
    <dbReference type="NCBI Taxonomy" id="3064387"/>
    <lineage>
        <taxon>Bacteria</taxon>
        <taxon>Pseudomonadati</taxon>
        <taxon>Pseudomonadota</taxon>
        <taxon>Alphaproteobacteria</taxon>
        <taxon>Rhodobacterales</taxon>
        <taxon>Paracoccaceae</taxon>
        <taxon>Paracoccus</taxon>
    </lineage>
</organism>
<dbReference type="Proteomes" id="UP001224997">
    <property type="component" value="Unassembled WGS sequence"/>
</dbReference>